<sequence length="83" mass="9159">MRHHFSHLPQQPLYTCPTCRVIVTRAPVECFAIKAIVDTVGKLLGESDPCASSPPPKTTRHGKGRAPPLPPVGRLWDGFFGRR</sequence>
<organism evidence="1 2">
    <name type="scientific">Vararia minispora EC-137</name>
    <dbReference type="NCBI Taxonomy" id="1314806"/>
    <lineage>
        <taxon>Eukaryota</taxon>
        <taxon>Fungi</taxon>
        <taxon>Dikarya</taxon>
        <taxon>Basidiomycota</taxon>
        <taxon>Agaricomycotina</taxon>
        <taxon>Agaricomycetes</taxon>
        <taxon>Russulales</taxon>
        <taxon>Lachnocladiaceae</taxon>
        <taxon>Vararia</taxon>
    </lineage>
</organism>
<reference evidence="1" key="1">
    <citation type="submission" date="2021-02" db="EMBL/GenBank/DDBJ databases">
        <authorList>
            <consortium name="DOE Joint Genome Institute"/>
            <person name="Ahrendt S."/>
            <person name="Looney B.P."/>
            <person name="Miyauchi S."/>
            <person name="Morin E."/>
            <person name="Drula E."/>
            <person name="Courty P.E."/>
            <person name="Chicoki N."/>
            <person name="Fauchery L."/>
            <person name="Kohler A."/>
            <person name="Kuo A."/>
            <person name="Labutti K."/>
            <person name="Pangilinan J."/>
            <person name="Lipzen A."/>
            <person name="Riley R."/>
            <person name="Andreopoulos W."/>
            <person name="He G."/>
            <person name="Johnson J."/>
            <person name="Barry K.W."/>
            <person name="Grigoriev I.V."/>
            <person name="Nagy L."/>
            <person name="Hibbett D."/>
            <person name="Henrissat B."/>
            <person name="Matheny P.B."/>
            <person name="Labbe J."/>
            <person name="Martin F."/>
        </authorList>
    </citation>
    <scope>NUCLEOTIDE SEQUENCE</scope>
    <source>
        <strain evidence="1">EC-137</strain>
    </source>
</reference>
<comment type="caution">
    <text evidence="1">The sequence shown here is derived from an EMBL/GenBank/DDBJ whole genome shotgun (WGS) entry which is preliminary data.</text>
</comment>
<name>A0ACB8QHX3_9AGAM</name>
<gene>
    <name evidence="1" type="ORF">K488DRAFT_52506</name>
</gene>
<reference evidence="1" key="2">
    <citation type="journal article" date="2022" name="New Phytol.">
        <title>Evolutionary transition to the ectomycorrhizal habit in the genomes of a hyperdiverse lineage of mushroom-forming fungi.</title>
        <authorList>
            <person name="Looney B."/>
            <person name="Miyauchi S."/>
            <person name="Morin E."/>
            <person name="Drula E."/>
            <person name="Courty P.E."/>
            <person name="Kohler A."/>
            <person name="Kuo A."/>
            <person name="LaButti K."/>
            <person name="Pangilinan J."/>
            <person name="Lipzen A."/>
            <person name="Riley R."/>
            <person name="Andreopoulos W."/>
            <person name="He G."/>
            <person name="Johnson J."/>
            <person name="Nolan M."/>
            <person name="Tritt A."/>
            <person name="Barry K.W."/>
            <person name="Grigoriev I.V."/>
            <person name="Nagy L.G."/>
            <person name="Hibbett D."/>
            <person name="Henrissat B."/>
            <person name="Matheny P.B."/>
            <person name="Labbe J."/>
            <person name="Martin F.M."/>
        </authorList>
    </citation>
    <scope>NUCLEOTIDE SEQUENCE</scope>
    <source>
        <strain evidence="1">EC-137</strain>
    </source>
</reference>
<evidence type="ECO:0000313" key="1">
    <source>
        <dbReference type="EMBL" id="KAI0031220.1"/>
    </source>
</evidence>
<dbReference type="Proteomes" id="UP000814128">
    <property type="component" value="Unassembled WGS sequence"/>
</dbReference>
<protein>
    <submittedName>
        <fullName evidence="1">Uncharacterized protein</fullName>
    </submittedName>
</protein>
<keyword evidence="2" id="KW-1185">Reference proteome</keyword>
<evidence type="ECO:0000313" key="2">
    <source>
        <dbReference type="Proteomes" id="UP000814128"/>
    </source>
</evidence>
<accession>A0ACB8QHX3</accession>
<proteinExistence type="predicted"/>
<dbReference type="EMBL" id="MU273588">
    <property type="protein sequence ID" value="KAI0031220.1"/>
    <property type="molecule type" value="Genomic_DNA"/>
</dbReference>